<protein>
    <submittedName>
        <fullName evidence="1">Uncharacterized protein</fullName>
    </submittedName>
</protein>
<organism evidence="1 2">
    <name type="scientific">Araneus ventricosus</name>
    <name type="common">Orbweaver spider</name>
    <name type="synonym">Epeira ventricosa</name>
    <dbReference type="NCBI Taxonomy" id="182803"/>
    <lineage>
        <taxon>Eukaryota</taxon>
        <taxon>Metazoa</taxon>
        <taxon>Ecdysozoa</taxon>
        <taxon>Arthropoda</taxon>
        <taxon>Chelicerata</taxon>
        <taxon>Arachnida</taxon>
        <taxon>Araneae</taxon>
        <taxon>Araneomorphae</taxon>
        <taxon>Entelegynae</taxon>
        <taxon>Araneoidea</taxon>
        <taxon>Araneidae</taxon>
        <taxon>Araneus</taxon>
    </lineage>
</organism>
<proteinExistence type="predicted"/>
<dbReference type="EMBL" id="BGPR01000111">
    <property type="protein sequence ID" value="GBL95452.1"/>
    <property type="molecule type" value="Genomic_DNA"/>
</dbReference>
<dbReference type="OrthoDB" id="694535at2759"/>
<keyword evidence="2" id="KW-1185">Reference proteome</keyword>
<reference evidence="1 2" key="1">
    <citation type="journal article" date="2019" name="Sci. Rep.">
        <title>Orb-weaving spider Araneus ventricosus genome elucidates the spidroin gene catalogue.</title>
        <authorList>
            <person name="Kono N."/>
            <person name="Nakamura H."/>
            <person name="Ohtoshi R."/>
            <person name="Moran D.A.P."/>
            <person name="Shinohara A."/>
            <person name="Yoshida Y."/>
            <person name="Fujiwara M."/>
            <person name="Mori M."/>
            <person name="Tomita M."/>
            <person name="Arakawa K."/>
        </authorList>
    </citation>
    <scope>NUCLEOTIDE SEQUENCE [LARGE SCALE GENOMIC DNA]</scope>
</reference>
<sequence>MEANNLILVLMPNNWNTWKRDMQVILMQYGCCQFIIKSEPVDPDVGTTYKEKYDFQSRKDQTYTLIYRTSGLGHDWCSSVEDT</sequence>
<name>A0A4Y2BTC0_ARAVE</name>
<gene>
    <name evidence="1" type="ORF">AVEN_154840_1</name>
</gene>
<dbReference type="Proteomes" id="UP000499080">
    <property type="component" value="Unassembled WGS sequence"/>
</dbReference>
<comment type="caution">
    <text evidence="1">The sequence shown here is derived from an EMBL/GenBank/DDBJ whole genome shotgun (WGS) entry which is preliminary data.</text>
</comment>
<accession>A0A4Y2BTC0</accession>
<dbReference type="AlphaFoldDB" id="A0A4Y2BTC0"/>
<evidence type="ECO:0000313" key="2">
    <source>
        <dbReference type="Proteomes" id="UP000499080"/>
    </source>
</evidence>
<evidence type="ECO:0000313" key="1">
    <source>
        <dbReference type="EMBL" id="GBL95452.1"/>
    </source>
</evidence>